<reference evidence="1" key="1">
    <citation type="journal article" date="2014" name="Front. Microbiol.">
        <title>High frequency of phylogenetically diverse reductive dehalogenase-homologous genes in deep subseafloor sedimentary metagenomes.</title>
        <authorList>
            <person name="Kawai M."/>
            <person name="Futagami T."/>
            <person name="Toyoda A."/>
            <person name="Takaki Y."/>
            <person name="Nishi S."/>
            <person name="Hori S."/>
            <person name="Arai W."/>
            <person name="Tsubouchi T."/>
            <person name="Morono Y."/>
            <person name="Uchiyama I."/>
            <person name="Ito T."/>
            <person name="Fujiyama A."/>
            <person name="Inagaki F."/>
            <person name="Takami H."/>
        </authorList>
    </citation>
    <scope>NUCLEOTIDE SEQUENCE</scope>
    <source>
        <strain evidence="1">Expedition CK06-06</strain>
    </source>
</reference>
<name>X0XWM9_9ZZZZ</name>
<gene>
    <name evidence="1" type="ORF">S01H1_67814</name>
</gene>
<accession>X0XWM9</accession>
<protein>
    <submittedName>
        <fullName evidence="1">Uncharacterized protein</fullName>
    </submittedName>
</protein>
<sequence>NGLLCEHQDRPLDKARFERTHEALRELAVRDAYCRIPGTDTPGGCRVCGFVWKYGDDETHDPSCSAQPLALEDPHHNCGFGEYKYCRCGKFLDPRKK</sequence>
<feature type="non-terminal residue" evidence="1">
    <location>
        <position position="1"/>
    </location>
</feature>
<evidence type="ECO:0000313" key="1">
    <source>
        <dbReference type="EMBL" id="GAG40953.1"/>
    </source>
</evidence>
<dbReference type="EMBL" id="BARS01044934">
    <property type="protein sequence ID" value="GAG40953.1"/>
    <property type="molecule type" value="Genomic_DNA"/>
</dbReference>
<organism evidence="1">
    <name type="scientific">marine sediment metagenome</name>
    <dbReference type="NCBI Taxonomy" id="412755"/>
    <lineage>
        <taxon>unclassified sequences</taxon>
        <taxon>metagenomes</taxon>
        <taxon>ecological metagenomes</taxon>
    </lineage>
</organism>
<comment type="caution">
    <text evidence="1">The sequence shown here is derived from an EMBL/GenBank/DDBJ whole genome shotgun (WGS) entry which is preliminary data.</text>
</comment>
<proteinExistence type="predicted"/>
<dbReference type="AlphaFoldDB" id="X0XWM9"/>